<dbReference type="Proteomes" id="UP000294134">
    <property type="component" value="Segment"/>
</dbReference>
<dbReference type="EMBL" id="MK552327">
    <property type="protein sequence ID" value="QBJ02658.1"/>
    <property type="molecule type" value="Genomic_DNA"/>
</dbReference>
<name>A0A481W4T5_9CAUD</name>
<evidence type="ECO:0000313" key="3">
    <source>
        <dbReference type="Proteomes" id="UP000294134"/>
    </source>
</evidence>
<protein>
    <submittedName>
        <fullName evidence="2">Uncharacterized protein</fullName>
    </submittedName>
</protein>
<organism evidence="2 3">
    <name type="scientific">Pseudomonas phage Psa21</name>
    <dbReference type="NCBI Taxonomy" id="2530023"/>
    <lineage>
        <taxon>Viruses</taxon>
        <taxon>Duplodnaviria</taxon>
        <taxon>Heunggongvirae</taxon>
        <taxon>Uroviricota</taxon>
        <taxon>Caudoviricetes</taxon>
        <taxon>Chimalliviridae</taxon>
        <taxon>Tepukevirus</taxon>
        <taxon>Tepukevirus Psa21</taxon>
    </lineage>
</organism>
<keyword evidence="1" id="KW-0472">Membrane</keyword>
<accession>A0A481W4T5</accession>
<feature type="transmembrane region" description="Helical" evidence="1">
    <location>
        <begin position="39"/>
        <end position="60"/>
    </location>
</feature>
<proteinExistence type="predicted"/>
<keyword evidence="3" id="KW-1185">Reference proteome</keyword>
<feature type="transmembrane region" description="Helical" evidence="1">
    <location>
        <begin position="6"/>
        <end position="27"/>
    </location>
</feature>
<reference evidence="2 3" key="1">
    <citation type="submission" date="2019-02" db="EMBL/GenBank/DDBJ databases">
        <authorList>
            <person name="Frampton R.A."/>
            <person name="Wojtus J.K."/>
            <person name="Fineran P.C."/>
            <person name="Hendrickson H.L."/>
        </authorList>
    </citation>
    <scope>NUCLEOTIDE SEQUENCE [LARGE SCALE GENOMIC DNA]</scope>
</reference>
<gene>
    <name evidence="2" type="ORF">PSA21_131</name>
</gene>
<keyword evidence="1" id="KW-1133">Transmembrane helix</keyword>
<evidence type="ECO:0000313" key="2">
    <source>
        <dbReference type="EMBL" id="QBJ02658.1"/>
    </source>
</evidence>
<keyword evidence="1" id="KW-0812">Transmembrane</keyword>
<evidence type="ECO:0000256" key="1">
    <source>
        <dbReference type="SAM" id="Phobius"/>
    </source>
</evidence>
<sequence length="65" mass="6598">MSLATRLISAAGSGATIASGLVFANMGIQSKKYSRTKDLANNLLIGGGAVITVIGVANMVNAFRN</sequence>